<dbReference type="Proteomes" id="UP000552709">
    <property type="component" value="Unassembled WGS sequence"/>
</dbReference>
<dbReference type="InterPro" id="IPR003615">
    <property type="entry name" value="HNH_nuc"/>
</dbReference>
<dbReference type="RefSeq" id="WP_229790280.1">
    <property type="nucleotide sequence ID" value="NZ_JACHFL010000024.1"/>
</dbReference>
<organism evidence="2 3">
    <name type="scientific">Deinococcus humi</name>
    <dbReference type="NCBI Taxonomy" id="662880"/>
    <lineage>
        <taxon>Bacteria</taxon>
        <taxon>Thermotogati</taxon>
        <taxon>Deinococcota</taxon>
        <taxon>Deinococci</taxon>
        <taxon>Deinococcales</taxon>
        <taxon>Deinococcaceae</taxon>
        <taxon>Deinococcus</taxon>
    </lineage>
</organism>
<keyword evidence="3" id="KW-1185">Reference proteome</keyword>
<protein>
    <recommendedName>
        <fullName evidence="1">HNH nuclease domain-containing protein</fullName>
    </recommendedName>
</protein>
<accession>A0A7W8JZ77</accession>
<dbReference type="Gene3D" id="3.90.75.20">
    <property type="match status" value="1"/>
</dbReference>
<dbReference type="AlphaFoldDB" id="A0A7W8JZ77"/>
<gene>
    <name evidence="2" type="ORF">HNQ08_005048</name>
</gene>
<evidence type="ECO:0000313" key="3">
    <source>
        <dbReference type="Proteomes" id="UP000552709"/>
    </source>
</evidence>
<comment type="caution">
    <text evidence="2">The sequence shown here is derived from an EMBL/GenBank/DDBJ whole genome shotgun (WGS) entry which is preliminary data.</text>
</comment>
<name>A0A7W8JZ77_9DEIO</name>
<reference evidence="2 3" key="1">
    <citation type="submission" date="2020-08" db="EMBL/GenBank/DDBJ databases">
        <title>Genomic Encyclopedia of Type Strains, Phase IV (KMG-IV): sequencing the most valuable type-strain genomes for metagenomic binning, comparative biology and taxonomic classification.</title>
        <authorList>
            <person name="Goeker M."/>
        </authorList>
    </citation>
    <scope>NUCLEOTIDE SEQUENCE [LARGE SCALE GENOMIC DNA]</scope>
    <source>
        <strain evidence="2 3">DSM 27939</strain>
    </source>
</reference>
<evidence type="ECO:0000259" key="1">
    <source>
        <dbReference type="Pfam" id="PF13392"/>
    </source>
</evidence>
<dbReference type="EMBL" id="JACHFL010000024">
    <property type="protein sequence ID" value="MBB5365922.1"/>
    <property type="molecule type" value="Genomic_DNA"/>
</dbReference>
<dbReference type="InterPro" id="IPR044925">
    <property type="entry name" value="His-Me_finger_sf"/>
</dbReference>
<sequence>MKRLSHPATALLRAARAGHGPQFPAVIAGRMVCRQAQKRWYPRRRHPETGKLEYVHRLEAERLLGRPLAQGEVVHHRNGNRHDLRPENLLVLPSQSAHMMLEHRERKAKTGLLPLFSDQELLGL</sequence>
<proteinExistence type="predicted"/>
<dbReference type="Pfam" id="PF13392">
    <property type="entry name" value="HNH_3"/>
    <property type="match status" value="1"/>
</dbReference>
<feature type="domain" description="HNH nuclease" evidence="1">
    <location>
        <begin position="54"/>
        <end position="98"/>
    </location>
</feature>
<evidence type="ECO:0000313" key="2">
    <source>
        <dbReference type="EMBL" id="MBB5365922.1"/>
    </source>
</evidence>
<dbReference type="SUPFAM" id="SSF54060">
    <property type="entry name" value="His-Me finger endonucleases"/>
    <property type="match status" value="1"/>
</dbReference>